<accession>A0ABN7VWY5</accession>
<dbReference type="Proteomes" id="UP000789901">
    <property type="component" value="Unassembled WGS sequence"/>
</dbReference>
<evidence type="ECO:0000313" key="2">
    <source>
        <dbReference type="Proteomes" id="UP000789901"/>
    </source>
</evidence>
<keyword evidence="2" id="KW-1185">Reference proteome</keyword>
<sequence>LSDDTPETTLEKKRKAQKIFHIFSKIETNKIGEDTYLYNKKF</sequence>
<name>A0ABN7VWY5_GIGMA</name>
<comment type="caution">
    <text evidence="1">The sequence shown here is derived from an EMBL/GenBank/DDBJ whole genome shotgun (WGS) entry which is preliminary data.</text>
</comment>
<gene>
    <name evidence="1" type="ORF">GMARGA_LOCUS23655</name>
</gene>
<proteinExistence type="predicted"/>
<dbReference type="EMBL" id="CAJVQB010024149">
    <property type="protein sequence ID" value="CAG8803469.1"/>
    <property type="molecule type" value="Genomic_DNA"/>
</dbReference>
<feature type="non-terminal residue" evidence="1">
    <location>
        <position position="1"/>
    </location>
</feature>
<evidence type="ECO:0000313" key="1">
    <source>
        <dbReference type="EMBL" id="CAG8803469.1"/>
    </source>
</evidence>
<organism evidence="1 2">
    <name type="scientific">Gigaspora margarita</name>
    <dbReference type="NCBI Taxonomy" id="4874"/>
    <lineage>
        <taxon>Eukaryota</taxon>
        <taxon>Fungi</taxon>
        <taxon>Fungi incertae sedis</taxon>
        <taxon>Mucoromycota</taxon>
        <taxon>Glomeromycotina</taxon>
        <taxon>Glomeromycetes</taxon>
        <taxon>Diversisporales</taxon>
        <taxon>Gigasporaceae</taxon>
        <taxon>Gigaspora</taxon>
    </lineage>
</organism>
<reference evidence="1 2" key="1">
    <citation type="submission" date="2021-06" db="EMBL/GenBank/DDBJ databases">
        <authorList>
            <person name="Kallberg Y."/>
            <person name="Tangrot J."/>
            <person name="Rosling A."/>
        </authorList>
    </citation>
    <scope>NUCLEOTIDE SEQUENCE [LARGE SCALE GENOMIC DNA]</scope>
    <source>
        <strain evidence="1 2">120-4 pot B 10/14</strain>
    </source>
</reference>
<protein>
    <submittedName>
        <fullName evidence="1">38992_t:CDS:1</fullName>
    </submittedName>
</protein>